<dbReference type="SUPFAM" id="SSF53474">
    <property type="entry name" value="alpha/beta-Hydrolases"/>
    <property type="match status" value="1"/>
</dbReference>
<accession>A0A521F544</accession>
<dbReference type="AlphaFoldDB" id="A0A521F544"/>
<dbReference type="Proteomes" id="UP000320300">
    <property type="component" value="Unassembled WGS sequence"/>
</dbReference>
<dbReference type="NCBIfam" id="TIGR02118">
    <property type="entry name" value="EthD family reductase"/>
    <property type="match status" value="1"/>
</dbReference>
<dbReference type="PANTHER" id="PTHR43194">
    <property type="entry name" value="HYDROLASE ALPHA/BETA FOLD FAMILY"/>
    <property type="match status" value="1"/>
</dbReference>
<evidence type="ECO:0000313" key="2">
    <source>
        <dbReference type="EMBL" id="SMO91263.1"/>
    </source>
</evidence>
<protein>
    <recommendedName>
        <fullName evidence="1">AB hydrolase-1 domain-containing protein</fullName>
    </recommendedName>
</protein>
<gene>
    <name evidence="2" type="ORF">SAMN06265348_110169</name>
</gene>
<dbReference type="SUPFAM" id="SSF54909">
    <property type="entry name" value="Dimeric alpha+beta barrel"/>
    <property type="match status" value="1"/>
</dbReference>
<sequence length="470" mass="51866">MNHITTAGLKNNGNIVSMQNEPWQFWLDRPATTSRRGHFWITGERIKKGSQTLQHGPMFVEWQAPEQVTQPYPVILVHGGLLQGTEWMDTPDGRPGWAQRLSEAGYAVLIVDRPGHGRSHTHPDLSGQPGNAFSYEEGEHVFFPPEDKETQTQWPFDRNDDAMLDQFIAAFGPLPTNYRESQEMDTARLSALLDKIGPSILMTHSASGPLGWMVADQRPELLVAIVSVEPMGPAFATTPGFGTLEWGLTAGPVTYFPERKSPEEVRAADPSRLQIPALKDMPVAIVTGEASVFAKNGPAIVEFLNTAGAAASQIHLPDHGVFGNGHGLIYESNSDEALQPVLSWLSKVTTSNMPEGIDGSAGNPNEQTDKIIFYVSYNGDSETHFDQDYYINVHCPLVREAWDAYGLERASVYLPTDKDAGTIIIWAGIFKDRHALDTAFNAPLTQKVMDDIKNFTDVIPTRSIAEPFRT</sequence>
<proteinExistence type="predicted"/>
<name>A0A521F544_9SPHI</name>
<feature type="domain" description="AB hydrolase-1" evidence="1">
    <location>
        <begin position="74"/>
        <end position="336"/>
    </location>
</feature>
<dbReference type="InterPro" id="IPR050228">
    <property type="entry name" value="Carboxylesterase_BioH"/>
</dbReference>
<dbReference type="OrthoDB" id="256394at2"/>
<dbReference type="CDD" id="cd12809">
    <property type="entry name" value="Esterase_713_like-2"/>
    <property type="match status" value="1"/>
</dbReference>
<dbReference type="RefSeq" id="WP_142529879.1">
    <property type="nucleotide sequence ID" value="NZ_CBCSJO010000010.1"/>
</dbReference>
<dbReference type="EMBL" id="FXTN01000010">
    <property type="protein sequence ID" value="SMO91263.1"/>
    <property type="molecule type" value="Genomic_DNA"/>
</dbReference>
<evidence type="ECO:0000313" key="3">
    <source>
        <dbReference type="Proteomes" id="UP000320300"/>
    </source>
</evidence>
<dbReference type="InterPro" id="IPR000073">
    <property type="entry name" value="AB_hydrolase_1"/>
</dbReference>
<dbReference type="Gene3D" id="3.30.70.100">
    <property type="match status" value="1"/>
</dbReference>
<dbReference type="Pfam" id="PF12697">
    <property type="entry name" value="Abhydrolase_6"/>
    <property type="match status" value="1"/>
</dbReference>
<dbReference type="PANTHER" id="PTHR43194:SF4">
    <property type="entry name" value="AB HYDROLASE-1 DOMAIN-CONTAINING PROTEIN"/>
    <property type="match status" value="1"/>
</dbReference>
<dbReference type="InterPro" id="IPR029058">
    <property type="entry name" value="AB_hydrolase_fold"/>
</dbReference>
<reference evidence="2 3" key="1">
    <citation type="submission" date="2017-05" db="EMBL/GenBank/DDBJ databases">
        <authorList>
            <person name="Varghese N."/>
            <person name="Submissions S."/>
        </authorList>
    </citation>
    <scope>NUCLEOTIDE SEQUENCE [LARGE SCALE GENOMIC DNA]</scope>
    <source>
        <strain evidence="2 3">DSM 19036</strain>
    </source>
</reference>
<organism evidence="2 3">
    <name type="scientific">Pedobacter westerhofensis</name>
    <dbReference type="NCBI Taxonomy" id="425512"/>
    <lineage>
        <taxon>Bacteria</taxon>
        <taxon>Pseudomonadati</taxon>
        <taxon>Bacteroidota</taxon>
        <taxon>Sphingobacteriia</taxon>
        <taxon>Sphingobacteriales</taxon>
        <taxon>Sphingobacteriaceae</taxon>
        <taxon>Pedobacter</taxon>
    </lineage>
</organism>
<evidence type="ECO:0000259" key="1">
    <source>
        <dbReference type="Pfam" id="PF12697"/>
    </source>
</evidence>
<keyword evidence="3" id="KW-1185">Reference proteome</keyword>
<dbReference type="Gene3D" id="3.40.50.1820">
    <property type="entry name" value="alpha/beta hydrolase"/>
    <property type="match status" value="1"/>
</dbReference>
<dbReference type="InterPro" id="IPR011008">
    <property type="entry name" value="Dimeric_a/b-barrel"/>
</dbReference>
<dbReference type="GO" id="GO:0016491">
    <property type="term" value="F:oxidoreductase activity"/>
    <property type="evidence" value="ECO:0007669"/>
    <property type="project" value="InterPro"/>
</dbReference>
<dbReference type="InterPro" id="IPR009799">
    <property type="entry name" value="EthD_dom"/>
</dbReference>